<dbReference type="CDD" id="cd03257">
    <property type="entry name" value="ABC_NikE_OppD_transporters"/>
    <property type="match status" value="2"/>
</dbReference>
<dbReference type="SMART" id="SM00382">
    <property type="entry name" value="AAA"/>
    <property type="match status" value="2"/>
</dbReference>
<gene>
    <name evidence="7" type="ORF">SAMN02745857_01252</name>
</gene>
<evidence type="ECO:0000256" key="3">
    <source>
        <dbReference type="ARBA" id="ARBA00022475"/>
    </source>
</evidence>
<dbReference type="FunFam" id="3.40.50.300:FF:000016">
    <property type="entry name" value="Oligopeptide ABC transporter ATP-binding component"/>
    <property type="match status" value="1"/>
</dbReference>
<reference evidence="7 8" key="1">
    <citation type="submission" date="2017-04" db="EMBL/GenBank/DDBJ databases">
        <authorList>
            <person name="Afonso C.L."/>
            <person name="Miller P.J."/>
            <person name="Scott M.A."/>
            <person name="Spackman E."/>
            <person name="Goraichik I."/>
            <person name="Dimitrov K.M."/>
            <person name="Suarez D.L."/>
            <person name="Swayne D.E."/>
        </authorList>
    </citation>
    <scope>NUCLEOTIDE SEQUENCE [LARGE SCALE GENOMIC DNA]</scope>
    <source>
        <strain evidence="7 8">DSM 23236</strain>
    </source>
</reference>
<evidence type="ECO:0000313" key="7">
    <source>
        <dbReference type="EMBL" id="SMC21830.1"/>
    </source>
</evidence>
<dbReference type="PROSITE" id="PS00211">
    <property type="entry name" value="ABC_TRANSPORTER_1"/>
    <property type="match status" value="2"/>
</dbReference>
<proteinExistence type="inferred from homology"/>
<dbReference type="GO" id="GO:0015833">
    <property type="term" value="P:peptide transport"/>
    <property type="evidence" value="ECO:0007669"/>
    <property type="project" value="InterPro"/>
</dbReference>
<dbReference type="InterPro" id="IPR003593">
    <property type="entry name" value="AAA+_ATPase"/>
</dbReference>
<comment type="similarity">
    <text evidence="1">Belongs to the ABC transporter superfamily.</text>
</comment>
<dbReference type="InterPro" id="IPR050319">
    <property type="entry name" value="ABC_transp_ATP-bind"/>
</dbReference>
<dbReference type="GO" id="GO:0016887">
    <property type="term" value="F:ATP hydrolysis activity"/>
    <property type="evidence" value="ECO:0007669"/>
    <property type="project" value="InterPro"/>
</dbReference>
<name>A0A1W1XD73_9NEIS</name>
<dbReference type="InterPro" id="IPR027417">
    <property type="entry name" value="P-loop_NTPase"/>
</dbReference>
<sequence>MTAPLLQIESLTVRYPALAQPAVDALSLQLAAGETLALVGASGSGKSVTARAIMQLDPDAQLAGTIRLDGNDLLQMSQHQLQAVRGAQIGMVFQEPLSALNPVLSIGAQIAEALLQHRSLNAAAAHAEMTALLARVGLDDAARMLKSYPHQLSGGQRQRALIAMALAGRPRLLIADEPTTALDAHLRRQILQLLRTLAQESGLGLLLISHDLNLVHDFADRLAVMENGRIVETGKTTDVFQSPQHAYTQALLAARQLRLAEALAEGAAPALAVTRANCHYQRAHGWFKPATRFTALAPLDLQLVRGETLGIVGESGSGKTTLGLTVLRLLREAHAEITLHAAHAPAGVRIDQLHGHALRQARRHMQVVLQDPFASLSPRMTVAEIIGEGLRIHQPELDAAQIRTRVIDTLRDVGLDAEMLDRYPHTFSGGQRQRIAIARALILQPAVLVLDEPTSALDAHIGAQVLALLARLQREHGLAYLLITHDLTVIRALAHRVLVLKAGELVESAPVEQLFSQPAHPYTQSLLAAEHLQVRAMES</sequence>
<dbReference type="InterPro" id="IPR013563">
    <property type="entry name" value="Oligopep_ABC_C"/>
</dbReference>
<dbReference type="Proteomes" id="UP000192761">
    <property type="component" value="Unassembled WGS sequence"/>
</dbReference>
<dbReference type="GO" id="GO:0055085">
    <property type="term" value="P:transmembrane transport"/>
    <property type="evidence" value="ECO:0007669"/>
    <property type="project" value="UniProtKB-ARBA"/>
</dbReference>
<keyword evidence="3" id="KW-1003">Cell membrane</keyword>
<dbReference type="EMBL" id="FWXD01000006">
    <property type="protein sequence ID" value="SMC21830.1"/>
    <property type="molecule type" value="Genomic_DNA"/>
</dbReference>
<dbReference type="GO" id="GO:0005524">
    <property type="term" value="F:ATP binding"/>
    <property type="evidence" value="ECO:0007669"/>
    <property type="project" value="UniProtKB-KW"/>
</dbReference>
<dbReference type="NCBIfam" id="NF008453">
    <property type="entry name" value="PRK11308.1"/>
    <property type="match status" value="2"/>
</dbReference>
<accession>A0A1W1XD73</accession>
<dbReference type="InterPro" id="IPR003439">
    <property type="entry name" value="ABC_transporter-like_ATP-bd"/>
</dbReference>
<dbReference type="PANTHER" id="PTHR43776">
    <property type="entry name" value="TRANSPORT ATP-BINDING PROTEIN"/>
    <property type="match status" value="1"/>
</dbReference>
<dbReference type="OrthoDB" id="9802772at2"/>
<evidence type="ECO:0000256" key="4">
    <source>
        <dbReference type="ARBA" id="ARBA00022741"/>
    </source>
</evidence>
<organism evidence="7 8">
    <name type="scientific">Andreprevotia lacus DSM 23236</name>
    <dbReference type="NCBI Taxonomy" id="1121001"/>
    <lineage>
        <taxon>Bacteria</taxon>
        <taxon>Pseudomonadati</taxon>
        <taxon>Pseudomonadota</taxon>
        <taxon>Betaproteobacteria</taxon>
        <taxon>Neisseriales</taxon>
        <taxon>Chitinibacteraceae</taxon>
        <taxon>Andreprevotia</taxon>
    </lineage>
</organism>
<dbReference type="Pfam" id="PF00005">
    <property type="entry name" value="ABC_tran"/>
    <property type="match status" value="2"/>
</dbReference>
<dbReference type="AlphaFoldDB" id="A0A1W1XD73"/>
<dbReference type="STRING" id="1121001.SAMN02745857_01252"/>
<keyword evidence="8" id="KW-1185">Reference proteome</keyword>
<evidence type="ECO:0000313" key="8">
    <source>
        <dbReference type="Proteomes" id="UP000192761"/>
    </source>
</evidence>
<dbReference type="PANTHER" id="PTHR43776:SF7">
    <property type="entry name" value="D,D-DIPEPTIDE TRANSPORT ATP-BINDING PROTEIN DDPF-RELATED"/>
    <property type="match status" value="1"/>
</dbReference>
<keyword evidence="2" id="KW-0813">Transport</keyword>
<protein>
    <submittedName>
        <fullName evidence="7">Microcin C transport system ATP-binding protein</fullName>
    </submittedName>
</protein>
<evidence type="ECO:0000256" key="1">
    <source>
        <dbReference type="ARBA" id="ARBA00005417"/>
    </source>
</evidence>
<dbReference type="Pfam" id="PF08352">
    <property type="entry name" value="oligo_HPY"/>
    <property type="match status" value="2"/>
</dbReference>
<keyword evidence="3" id="KW-0472">Membrane</keyword>
<keyword evidence="5 7" id="KW-0067">ATP-binding</keyword>
<evidence type="ECO:0000256" key="5">
    <source>
        <dbReference type="ARBA" id="ARBA00022840"/>
    </source>
</evidence>
<dbReference type="RefSeq" id="WP_084089923.1">
    <property type="nucleotide sequence ID" value="NZ_FWXD01000006.1"/>
</dbReference>
<dbReference type="PROSITE" id="PS50893">
    <property type="entry name" value="ABC_TRANSPORTER_2"/>
    <property type="match status" value="2"/>
</dbReference>
<dbReference type="SUPFAM" id="SSF52540">
    <property type="entry name" value="P-loop containing nucleoside triphosphate hydrolases"/>
    <property type="match status" value="2"/>
</dbReference>
<evidence type="ECO:0000259" key="6">
    <source>
        <dbReference type="PROSITE" id="PS50893"/>
    </source>
</evidence>
<evidence type="ECO:0000256" key="2">
    <source>
        <dbReference type="ARBA" id="ARBA00022448"/>
    </source>
</evidence>
<feature type="domain" description="ABC transporter" evidence="6">
    <location>
        <begin position="281"/>
        <end position="527"/>
    </location>
</feature>
<dbReference type="InterPro" id="IPR017871">
    <property type="entry name" value="ABC_transporter-like_CS"/>
</dbReference>
<dbReference type="Gene3D" id="3.40.50.300">
    <property type="entry name" value="P-loop containing nucleotide triphosphate hydrolases"/>
    <property type="match status" value="2"/>
</dbReference>
<dbReference type="NCBIfam" id="NF007739">
    <property type="entry name" value="PRK10419.1"/>
    <property type="match status" value="2"/>
</dbReference>
<keyword evidence="4" id="KW-0547">Nucleotide-binding</keyword>
<feature type="domain" description="ABC transporter" evidence="6">
    <location>
        <begin position="6"/>
        <end position="252"/>
    </location>
</feature>